<protein>
    <submittedName>
        <fullName evidence="1">Uncharacterized protein</fullName>
    </submittedName>
</protein>
<accession>A0A803R0X0</accession>
<accession>A0A803R0X1</accession>
<keyword evidence="2" id="KW-1185">Reference proteome</keyword>
<dbReference type="EMBL" id="UZAU01000400">
    <property type="status" value="NOT_ANNOTATED_CDS"/>
    <property type="molecule type" value="Genomic_DNA"/>
</dbReference>
<dbReference type="AlphaFoldDB" id="A0A803R0X1"/>
<evidence type="ECO:0000313" key="2">
    <source>
        <dbReference type="Proteomes" id="UP000596661"/>
    </source>
</evidence>
<dbReference type="Gramene" id="novel_model_3756_5bd9a17a">
    <property type="protein sequence ID" value="cds.novel_model_3756_5bd9a17a"/>
    <property type="gene ID" value="novel_gene_2002_5bd9a17a"/>
</dbReference>
<sequence length="79" mass="8140">MSVQVTSASEASSEAAVGVVAVIVPVPPPPRSSGSGRNVPPRSMVSTAAWHMCQFPVQSRPTAPLTGFTVRPHASNNSD</sequence>
<reference evidence="1 2" key="1">
    <citation type="submission" date="2018-11" db="EMBL/GenBank/DDBJ databases">
        <authorList>
            <person name="Grassa J C."/>
        </authorList>
    </citation>
    <scope>NUCLEOTIDE SEQUENCE [LARGE SCALE GENOMIC DNA]</scope>
</reference>
<reference evidence="1" key="2">
    <citation type="submission" date="2021-03" db="UniProtKB">
        <authorList>
            <consortium name="EnsemblPlants"/>
        </authorList>
    </citation>
    <scope>IDENTIFICATION</scope>
</reference>
<evidence type="ECO:0000313" key="1">
    <source>
        <dbReference type="EnsemblPlants" id="cds.novel_model_3757_5bd9a17a.1.5bd9b138"/>
    </source>
</evidence>
<dbReference type="EnsemblPlants" id="novel_model_3756_5bd9a17a">
    <property type="protein sequence ID" value="cds.novel_model_3756_5bd9a17a"/>
    <property type="gene ID" value="novel_gene_2002_5bd9a17a"/>
</dbReference>
<dbReference type="Proteomes" id="UP000596661">
    <property type="component" value="Chromosome 4"/>
</dbReference>
<name>A0A803R0X1_CANSA</name>
<dbReference type="Gramene" id="novel_model_3757_5bd9a17a.1.5bd9b138">
    <property type="protein sequence ID" value="cds.novel_model_3757_5bd9a17a.1.5bd9b138"/>
    <property type="gene ID" value="novel_gene_2002_5bd9a17a"/>
</dbReference>
<dbReference type="EnsemblPlants" id="novel_model_3757_5bd9a17a.1.5bd9b138">
    <property type="protein sequence ID" value="cds.novel_model_3757_5bd9a17a.1.5bd9b138"/>
    <property type="gene ID" value="novel_gene_2002_5bd9a17a"/>
</dbReference>
<proteinExistence type="predicted"/>
<organism evidence="1 2">
    <name type="scientific">Cannabis sativa</name>
    <name type="common">Hemp</name>
    <name type="synonym">Marijuana</name>
    <dbReference type="NCBI Taxonomy" id="3483"/>
    <lineage>
        <taxon>Eukaryota</taxon>
        <taxon>Viridiplantae</taxon>
        <taxon>Streptophyta</taxon>
        <taxon>Embryophyta</taxon>
        <taxon>Tracheophyta</taxon>
        <taxon>Spermatophyta</taxon>
        <taxon>Magnoliopsida</taxon>
        <taxon>eudicotyledons</taxon>
        <taxon>Gunneridae</taxon>
        <taxon>Pentapetalae</taxon>
        <taxon>rosids</taxon>
        <taxon>fabids</taxon>
        <taxon>Rosales</taxon>
        <taxon>Cannabaceae</taxon>
        <taxon>Cannabis</taxon>
    </lineage>
</organism>